<gene>
    <name evidence="2" type="ORF">FPANT_400</name>
</gene>
<keyword evidence="1" id="KW-0732">Signal</keyword>
<evidence type="ECO:0000313" key="2">
    <source>
        <dbReference type="EMBL" id="KAF5608697.1"/>
    </source>
</evidence>
<dbReference type="EMBL" id="JAAOAR010000022">
    <property type="protein sequence ID" value="KAF5608697.1"/>
    <property type="molecule type" value="Genomic_DNA"/>
</dbReference>
<evidence type="ECO:0000256" key="1">
    <source>
        <dbReference type="SAM" id="SignalP"/>
    </source>
</evidence>
<feature type="chain" id="PRO_5034535186" description="Apple domain-containing protein" evidence="1">
    <location>
        <begin position="21"/>
        <end position="233"/>
    </location>
</feature>
<dbReference type="Proteomes" id="UP000544095">
    <property type="component" value="Unassembled WGS sequence"/>
</dbReference>
<organism evidence="2 3">
    <name type="scientific">Fusarium pseudoanthophilum</name>
    <dbReference type="NCBI Taxonomy" id="48495"/>
    <lineage>
        <taxon>Eukaryota</taxon>
        <taxon>Fungi</taxon>
        <taxon>Dikarya</taxon>
        <taxon>Ascomycota</taxon>
        <taxon>Pezizomycotina</taxon>
        <taxon>Sordariomycetes</taxon>
        <taxon>Hypocreomycetidae</taxon>
        <taxon>Hypocreales</taxon>
        <taxon>Nectriaceae</taxon>
        <taxon>Fusarium</taxon>
        <taxon>Fusarium fujikuroi species complex</taxon>
    </lineage>
</organism>
<keyword evidence="3" id="KW-1185">Reference proteome</keyword>
<comment type="caution">
    <text evidence="2">The sequence shown here is derived from an EMBL/GenBank/DDBJ whole genome shotgun (WGS) entry which is preliminary data.</text>
</comment>
<sequence>MKASVIYSLAALLGASHVIADCVEGHREAITPDYIVEHKCNKYRTGTTREGIASAKACATLCQVAGVEVCSYHPPSKKCIVSKPDGDDRDRDDVIYMAKVEIDDPFVEPDPFAETDAEAKEACLAREAALKSELAECKATAAAAGSGPPHPSCAQCGILGKNDPGHFSRRLKTDLAACKAGCAAVGTGTTCRSYAHDGGSPGTCLLYYKHIRELEPAGNFKVEGAWRSWDKEC</sequence>
<evidence type="ECO:0008006" key="4">
    <source>
        <dbReference type="Google" id="ProtNLM"/>
    </source>
</evidence>
<dbReference type="AlphaFoldDB" id="A0A8H5Q4U8"/>
<proteinExistence type="predicted"/>
<reference evidence="2 3" key="1">
    <citation type="submission" date="2020-05" db="EMBL/GenBank/DDBJ databases">
        <title>Identification and distribution of gene clusters putatively required for synthesis of sphingolipid metabolism inhibitors in phylogenetically diverse species of the filamentous fungus Fusarium.</title>
        <authorList>
            <person name="Kim H.-S."/>
            <person name="Busman M."/>
            <person name="Brown D.W."/>
            <person name="Divon H."/>
            <person name="Uhlig S."/>
            <person name="Proctor R.H."/>
        </authorList>
    </citation>
    <scope>NUCLEOTIDE SEQUENCE [LARGE SCALE GENOMIC DNA]</scope>
    <source>
        <strain evidence="2 3">NRRL 25211</strain>
    </source>
</reference>
<protein>
    <recommendedName>
        <fullName evidence="4">Apple domain-containing protein</fullName>
    </recommendedName>
</protein>
<evidence type="ECO:0000313" key="3">
    <source>
        <dbReference type="Proteomes" id="UP000544095"/>
    </source>
</evidence>
<accession>A0A8H5Q4U8</accession>
<name>A0A8H5Q4U8_9HYPO</name>
<feature type="signal peptide" evidence="1">
    <location>
        <begin position="1"/>
        <end position="20"/>
    </location>
</feature>